<keyword evidence="2" id="KW-0808">Transferase</keyword>
<dbReference type="OMA" id="NFQPPYH"/>
<evidence type="ECO:0000256" key="1">
    <source>
        <dbReference type="ARBA" id="ARBA00022603"/>
    </source>
</evidence>
<reference evidence="5 6" key="1">
    <citation type="journal article" date="2014" name="Curr. Biol.">
        <title>The genome of the clonal raider ant Cerapachys biroi.</title>
        <authorList>
            <person name="Oxley P.R."/>
            <person name="Ji L."/>
            <person name="Fetter-Pruneda I."/>
            <person name="McKenzie S.K."/>
            <person name="Li C."/>
            <person name="Hu H."/>
            <person name="Zhang G."/>
            <person name="Kronauer D.J."/>
        </authorList>
    </citation>
    <scope>NUCLEOTIDE SEQUENCE [LARGE SCALE GENOMIC DNA]</scope>
</reference>
<dbReference type="InterPro" id="IPR029063">
    <property type="entry name" value="SAM-dependent_MTases_sf"/>
</dbReference>
<dbReference type="InterPro" id="IPR013216">
    <property type="entry name" value="Methyltransf_11"/>
</dbReference>
<protein>
    <recommendedName>
        <fullName evidence="4">Methyltransferase type 11 domain-containing protein</fullName>
    </recommendedName>
</protein>
<feature type="compositionally biased region" description="Polar residues" evidence="3">
    <location>
        <begin position="1262"/>
        <end position="1272"/>
    </location>
</feature>
<proteinExistence type="predicted"/>
<dbReference type="InterPro" id="IPR051422">
    <property type="entry name" value="AlkB_tRNA_MeTrf/Diox"/>
</dbReference>
<keyword evidence="6" id="KW-1185">Reference proteome</keyword>
<dbReference type="Proteomes" id="UP000053097">
    <property type="component" value="Unassembled WGS sequence"/>
</dbReference>
<feature type="region of interest" description="Disordered" evidence="3">
    <location>
        <begin position="649"/>
        <end position="670"/>
    </location>
</feature>
<dbReference type="EMBL" id="KK107079">
    <property type="protein sequence ID" value="EZA60163.1"/>
    <property type="molecule type" value="Genomic_DNA"/>
</dbReference>
<feature type="region of interest" description="Disordered" evidence="3">
    <location>
        <begin position="841"/>
        <end position="913"/>
    </location>
</feature>
<accession>A0A026WWH6</accession>
<feature type="compositionally biased region" description="Polar residues" evidence="3">
    <location>
        <begin position="848"/>
        <end position="857"/>
    </location>
</feature>
<feature type="domain" description="Methyltransferase type 11" evidence="4">
    <location>
        <begin position="55"/>
        <end position="144"/>
    </location>
</feature>
<sequence>MSESDGEHAARSVALEQAYVHEVYEQCAEKTTQSKHWPRVYQFLQELEPGALVCDIGCGNGKYLSVNHSIFKIGVDRCKRFTDIAREKENEVLICDNLALPFREESFDAVLSIAVVHHFATTERRVHALKELARVLRIGGRLVISVWAMEQKHRKFESQDVLVPWPKSYCMSAAADGARDSDINEKPDDTDQKHPSSSKRNSQRKCKSKSYWIDPIFSLSPSTSSLSSPNETCYSCFRRALQKLARSRRVVGGRAWFPGSWQSSTKNRRQYDSEDATDVDELPIELRRVETTHTLTMTNKHSTDTLSIKSKSLGDILEIERLDLVRSRSSIPGFCSTSELILDERSVSSSSSGSKPRLVKQKSCVEETSLENPEDTAIENLIKDLSDFPCQPLRKRSVPLKQSSMNEELMSAERLEEKEQVRRNIMKQASLNEEIICKWRTFEALKDSISPVNASRRFQLLKDGFANKIKRTTANSVTDKISMPSTKNGFFVRILQGWKSADNESANTAEATAKSKSASSDNKVQPVTMIKRSIEGVERRLSREDGSDSSKDSSLQSDTSVDSEDSFASVIFVPKQDIVVPAPPAPSTSSSVNEVSSTPRPAALQLGTTSAPPSPRIKQPLDANSQSSRFKLIGMSSLTKQQQQQSSIVNTNTNTSTNENTNTNTNTNIKTNACTRLGGAAKSSASTAVRKETAFGSTLQTPASRGFRLVSESTEPNAEPDTAPLIRAFNDVGKTINREPVVANEDENRKARLNQIKELLIAKPGFATRAKPSFPLVRRASTAASGRLETVTRILPRLLSLELFNPETDDLDSDSSGVSSPESIGSVISVTSDERYIARKEAEGKKSAQANEGVSRSNESDSVSEKTKESESTRDDEESCSVETTTTFEDSSTLMDPTRDDSSTGLEDDVSLTEAKVTCDVPQDDLGNEMHPVSRVLLESGKSITSQSMRLLEAAANVASSLEDAVGTVIQRNTQVEQFPQLSQLPQAVQRRDNNDDAVWSRSNTHTRAYLQQERKSASVDLGGYVNESSSDLMRDINRYCQNSSFDFFETCQTLGTASSSLDIADNVFDVESMDTTECWEGCDQAPKETSWIINEAYDDGGCDKVVQPELTPKSKSFYGDQTVLESEFDLKLKNDSKHEVQFKNHSETKLKYDDTFRLNFASEKESKVKSNLVSRPNFGSNSDLTSDIKRPFTNSANKHNPGCTLKLKPNVVQEPAHRTNAISPQVLRSNSDDVLDFVMVSKTGELEDAAMSDSRMPGKWRSSQGGLSMDSSDIGDSLIENTTTSLSDGSRAESTARLFTGSTVSLASNLNANRRCSIERRRLQERGRSLEETSSEAKRRDADCLVTTATTDTLSNASSQESLPSDRGGGSITYHQYYHVFREGELDQLINKYVENLHIISSYYDHASWCVVAEKVQVWTI</sequence>
<dbReference type="GO" id="GO:0008757">
    <property type="term" value="F:S-adenosylmethionine-dependent methyltransferase activity"/>
    <property type="evidence" value="ECO:0007669"/>
    <property type="project" value="InterPro"/>
</dbReference>
<evidence type="ECO:0000313" key="5">
    <source>
        <dbReference type="EMBL" id="EZA60163.1"/>
    </source>
</evidence>
<feature type="compositionally biased region" description="Basic and acidic residues" evidence="3">
    <location>
        <begin position="532"/>
        <end position="551"/>
    </location>
</feature>
<feature type="compositionally biased region" description="Basic and acidic residues" evidence="3">
    <location>
        <begin position="863"/>
        <end position="873"/>
    </location>
</feature>
<keyword evidence="1" id="KW-0489">Methyltransferase</keyword>
<dbReference type="CDD" id="cd02440">
    <property type="entry name" value="AdoMet_MTases"/>
    <property type="match status" value="1"/>
</dbReference>
<feature type="region of interest" description="Disordered" evidence="3">
    <location>
        <begin position="582"/>
        <end position="624"/>
    </location>
</feature>
<feature type="compositionally biased region" description="Low complexity" evidence="3">
    <location>
        <begin position="587"/>
        <end position="598"/>
    </location>
</feature>
<feature type="compositionally biased region" description="Low complexity" evidence="3">
    <location>
        <begin position="814"/>
        <end position="826"/>
    </location>
</feature>
<dbReference type="GO" id="GO:0005634">
    <property type="term" value="C:nucleus"/>
    <property type="evidence" value="ECO:0007669"/>
    <property type="project" value="TreeGrafter"/>
</dbReference>
<feature type="compositionally biased region" description="Basic and acidic residues" evidence="3">
    <location>
        <begin position="178"/>
        <end position="194"/>
    </location>
</feature>
<feature type="compositionally biased region" description="Polar residues" evidence="3">
    <location>
        <begin position="881"/>
        <end position="895"/>
    </location>
</feature>
<organism evidence="5 6">
    <name type="scientific">Ooceraea biroi</name>
    <name type="common">Clonal raider ant</name>
    <name type="synonym">Cerapachys biroi</name>
    <dbReference type="NCBI Taxonomy" id="2015173"/>
    <lineage>
        <taxon>Eukaryota</taxon>
        <taxon>Metazoa</taxon>
        <taxon>Ecdysozoa</taxon>
        <taxon>Arthropoda</taxon>
        <taxon>Hexapoda</taxon>
        <taxon>Insecta</taxon>
        <taxon>Pterygota</taxon>
        <taxon>Neoptera</taxon>
        <taxon>Endopterygota</taxon>
        <taxon>Hymenoptera</taxon>
        <taxon>Apocrita</taxon>
        <taxon>Aculeata</taxon>
        <taxon>Formicoidea</taxon>
        <taxon>Formicidae</taxon>
        <taxon>Dorylinae</taxon>
        <taxon>Ooceraea</taxon>
    </lineage>
</organism>
<evidence type="ECO:0000256" key="2">
    <source>
        <dbReference type="ARBA" id="ARBA00022679"/>
    </source>
</evidence>
<dbReference type="PANTHER" id="PTHR13069">
    <property type="entry name" value="ALKYLATED DNA REPAIR PROTEIN ALKB HOMOLOG 8"/>
    <property type="match status" value="1"/>
</dbReference>
<dbReference type="GO" id="GO:0106335">
    <property type="term" value="F:tRNA (5-carboxymethyluridine(34)-5-O)-methyltransferase activity"/>
    <property type="evidence" value="ECO:0007669"/>
    <property type="project" value="TreeGrafter"/>
</dbReference>
<dbReference type="PANTHER" id="PTHR13069:SF37">
    <property type="entry name" value="FIRE DANCER"/>
    <property type="match status" value="1"/>
</dbReference>
<dbReference type="OrthoDB" id="271595at2759"/>
<feature type="region of interest" description="Disordered" evidence="3">
    <location>
        <begin position="178"/>
        <end position="207"/>
    </location>
</feature>
<gene>
    <name evidence="5" type="ORF">X777_15100</name>
</gene>
<dbReference type="GO" id="GO:0002098">
    <property type="term" value="P:tRNA wobble uridine modification"/>
    <property type="evidence" value="ECO:0007669"/>
    <property type="project" value="TreeGrafter"/>
</dbReference>
<dbReference type="GO" id="GO:0000049">
    <property type="term" value="F:tRNA binding"/>
    <property type="evidence" value="ECO:0007669"/>
    <property type="project" value="TreeGrafter"/>
</dbReference>
<dbReference type="GO" id="GO:0030488">
    <property type="term" value="P:tRNA methylation"/>
    <property type="evidence" value="ECO:0007669"/>
    <property type="project" value="TreeGrafter"/>
</dbReference>
<evidence type="ECO:0000256" key="3">
    <source>
        <dbReference type="SAM" id="MobiDB-lite"/>
    </source>
</evidence>
<dbReference type="FunFam" id="3.40.50.150:FF:000195">
    <property type="entry name" value="Methyltransferase domain containing protein"/>
    <property type="match status" value="1"/>
</dbReference>
<feature type="region of interest" description="Disordered" evidence="3">
    <location>
        <begin position="1250"/>
        <end position="1272"/>
    </location>
</feature>
<name>A0A026WWH6_OOCBI</name>
<dbReference type="SUPFAM" id="SSF53335">
    <property type="entry name" value="S-adenosyl-L-methionine-dependent methyltransferases"/>
    <property type="match status" value="1"/>
</dbReference>
<dbReference type="STRING" id="2015173.A0A026WWH6"/>
<evidence type="ECO:0000259" key="4">
    <source>
        <dbReference type="Pfam" id="PF08241"/>
    </source>
</evidence>
<evidence type="ECO:0000313" key="6">
    <source>
        <dbReference type="Proteomes" id="UP000053097"/>
    </source>
</evidence>
<dbReference type="GO" id="GO:0005737">
    <property type="term" value="C:cytoplasm"/>
    <property type="evidence" value="ECO:0007669"/>
    <property type="project" value="TreeGrafter"/>
</dbReference>
<dbReference type="Pfam" id="PF08241">
    <property type="entry name" value="Methyltransf_11"/>
    <property type="match status" value="1"/>
</dbReference>
<dbReference type="Gene3D" id="3.40.50.150">
    <property type="entry name" value="Vaccinia Virus protein VP39"/>
    <property type="match status" value="2"/>
</dbReference>
<feature type="compositionally biased region" description="Low complexity" evidence="3">
    <location>
        <begin position="509"/>
        <end position="521"/>
    </location>
</feature>
<feature type="region of interest" description="Disordered" evidence="3">
    <location>
        <begin position="807"/>
        <end position="826"/>
    </location>
</feature>
<feature type="region of interest" description="Disordered" evidence="3">
    <location>
        <begin position="509"/>
        <end position="562"/>
    </location>
</feature>